<protein>
    <submittedName>
        <fullName evidence="2">Uncharacterized protein</fullName>
    </submittedName>
</protein>
<organism evidence="2 3">
    <name type="scientific">Herpetosiphon gulosus</name>
    <dbReference type="NCBI Taxonomy" id="1973496"/>
    <lineage>
        <taxon>Bacteria</taxon>
        <taxon>Bacillati</taxon>
        <taxon>Chloroflexota</taxon>
        <taxon>Chloroflexia</taxon>
        <taxon>Herpetosiphonales</taxon>
        <taxon>Herpetosiphonaceae</taxon>
        <taxon>Herpetosiphon</taxon>
    </lineage>
</organism>
<dbReference type="Proteomes" id="UP001428290">
    <property type="component" value="Unassembled WGS sequence"/>
</dbReference>
<keyword evidence="3" id="KW-1185">Reference proteome</keyword>
<reference evidence="2 3" key="1">
    <citation type="submission" date="2024-02" db="EMBL/GenBank/DDBJ databases">
        <title>Herpetosiphon gulosus NBRC 112829.</title>
        <authorList>
            <person name="Ichikawa N."/>
            <person name="Katano-Makiyama Y."/>
            <person name="Hidaka K."/>
        </authorList>
    </citation>
    <scope>NUCLEOTIDE SEQUENCE [LARGE SCALE GENOMIC DNA]</scope>
    <source>
        <strain evidence="2 3">NBRC 112829</strain>
    </source>
</reference>
<sequence length="92" mass="10057">MNTRFLGIPSVVWSMLALVIAAIFVYVWPSDKVPGDTTSIRYLILRWGHTLVWVLIAGFIFLRSVGASTLASLLAALAGITYLAFIATLVMN</sequence>
<feature type="transmembrane region" description="Helical" evidence="1">
    <location>
        <begin position="68"/>
        <end position="91"/>
    </location>
</feature>
<name>A0ABP9X072_9CHLR</name>
<keyword evidence="1" id="KW-1133">Transmembrane helix</keyword>
<comment type="caution">
    <text evidence="2">The sequence shown here is derived from an EMBL/GenBank/DDBJ whole genome shotgun (WGS) entry which is preliminary data.</text>
</comment>
<feature type="transmembrane region" description="Helical" evidence="1">
    <location>
        <begin position="40"/>
        <end position="62"/>
    </location>
</feature>
<evidence type="ECO:0000313" key="2">
    <source>
        <dbReference type="EMBL" id="GAA5528847.1"/>
    </source>
</evidence>
<dbReference type="EMBL" id="BAABRU010000008">
    <property type="protein sequence ID" value="GAA5528847.1"/>
    <property type="molecule type" value="Genomic_DNA"/>
</dbReference>
<evidence type="ECO:0000256" key="1">
    <source>
        <dbReference type="SAM" id="Phobius"/>
    </source>
</evidence>
<evidence type="ECO:0000313" key="3">
    <source>
        <dbReference type="Proteomes" id="UP001428290"/>
    </source>
</evidence>
<keyword evidence="1" id="KW-0472">Membrane</keyword>
<keyword evidence="1" id="KW-0812">Transmembrane</keyword>
<proteinExistence type="predicted"/>
<feature type="transmembrane region" description="Helical" evidence="1">
    <location>
        <begin position="6"/>
        <end position="28"/>
    </location>
</feature>
<accession>A0ABP9X072</accession>
<gene>
    <name evidence="2" type="ORF">Hgul01_02650</name>
</gene>
<dbReference type="RefSeq" id="WP_345722464.1">
    <property type="nucleotide sequence ID" value="NZ_BAABRU010000008.1"/>
</dbReference>